<dbReference type="AlphaFoldDB" id="A0AAW2Q4B9"/>
<reference evidence="1" key="1">
    <citation type="submission" date="2020-06" db="EMBL/GenBank/DDBJ databases">
        <authorList>
            <person name="Li T."/>
            <person name="Hu X."/>
            <person name="Zhang T."/>
            <person name="Song X."/>
            <person name="Zhang H."/>
            <person name="Dai N."/>
            <person name="Sheng W."/>
            <person name="Hou X."/>
            <person name="Wei L."/>
        </authorList>
    </citation>
    <scope>NUCLEOTIDE SEQUENCE</scope>
    <source>
        <strain evidence="1">KEN8</strain>
        <tissue evidence="1">Leaf</tissue>
    </source>
</reference>
<name>A0AAW2Q4B9_9LAMI</name>
<proteinExistence type="predicted"/>
<gene>
    <name evidence="1" type="ORF">Scaly_1191700</name>
</gene>
<protein>
    <submittedName>
        <fullName evidence="1">Uncharacterized protein</fullName>
    </submittedName>
</protein>
<dbReference type="EMBL" id="JACGWM010000007">
    <property type="protein sequence ID" value="KAL0362365.1"/>
    <property type="molecule type" value="Genomic_DNA"/>
</dbReference>
<dbReference type="PANTHER" id="PTHR10775">
    <property type="entry name" value="OS08G0208400 PROTEIN"/>
    <property type="match status" value="1"/>
</dbReference>
<reference evidence="1" key="2">
    <citation type="journal article" date="2024" name="Plant">
        <title>Genomic evolution and insights into agronomic trait innovations of Sesamum species.</title>
        <authorList>
            <person name="Miao H."/>
            <person name="Wang L."/>
            <person name="Qu L."/>
            <person name="Liu H."/>
            <person name="Sun Y."/>
            <person name="Le M."/>
            <person name="Wang Q."/>
            <person name="Wei S."/>
            <person name="Zheng Y."/>
            <person name="Lin W."/>
            <person name="Duan Y."/>
            <person name="Cao H."/>
            <person name="Xiong S."/>
            <person name="Wang X."/>
            <person name="Wei L."/>
            <person name="Li C."/>
            <person name="Ma Q."/>
            <person name="Ju M."/>
            <person name="Zhao R."/>
            <person name="Li G."/>
            <person name="Mu C."/>
            <person name="Tian Q."/>
            <person name="Mei H."/>
            <person name="Zhang T."/>
            <person name="Gao T."/>
            <person name="Zhang H."/>
        </authorList>
    </citation>
    <scope>NUCLEOTIDE SEQUENCE</scope>
    <source>
        <strain evidence="1">KEN8</strain>
    </source>
</reference>
<comment type="caution">
    <text evidence="1">The sequence shown here is derived from an EMBL/GenBank/DDBJ whole genome shotgun (WGS) entry which is preliminary data.</text>
</comment>
<organism evidence="1">
    <name type="scientific">Sesamum calycinum</name>
    <dbReference type="NCBI Taxonomy" id="2727403"/>
    <lineage>
        <taxon>Eukaryota</taxon>
        <taxon>Viridiplantae</taxon>
        <taxon>Streptophyta</taxon>
        <taxon>Embryophyta</taxon>
        <taxon>Tracheophyta</taxon>
        <taxon>Spermatophyta</taxon>
        <taxon>Magnoliopsida</taxon>
        <taxon>eudicotyledons</taxon>
        <taxon>Gunneridae</taxon>
        <taxon>Pentapetalae</taxon>
        <taxon>asterids</taxon>
        <taxon>lamiids</taxon>
        <taxon>Lamiales</taxon>
        <taxon>Pedaliaceae</taxon>
        <taxon>Sesamum</taxon>
    </lineage>
</organism>
<accession>A0AAW2Q4B9</accession>
<sequence>MGVVAELVDIKADGHISERIYDRISNRLIEYYPPPDRTLPGDYYNTKKLVKDLDLPIEKIDACKNNCILYWKDDVDLEYCKPSRGQDPGRKKSPYAILRGQQFTGPGLAMGCTSTTTATTSPQAQRHYINFQDARSGRDFLTIINNEVKGHYPHPWADISQIPQEHQLFWFQNLKSMFKVVKSQAEKFLRKRFVDDRNQLVRQMWLAEETCRQLLEFWVSLEFQLQSVKNKVNWAANPKAAVTVYHGGSSSVGTDKCKLETQLGCLVNQMEVFEKVYKKKDDGDVLEAVGGTLETREQQQRTCTLVSSLRVPKRVFDLGSKAHHMIAGP</sequence>
<evidence type="ECO:0000313" key="1">
    <source>
        <dbReference type="EMBL" id="KAL0362365.1"/>
    </source>
</evidence>
<dbReference type="PANTHER" id="PTHR10775:SF188">
    <property type="entry name" value="TRANSPOSASE-ASSOCIATED DOMAIN-CONTAINING PROTEIN"/>
    <property type="match status" value="1"/>
</dbReference>